<name>A0A2L1GM71_9BACT</name>
<feature type="region of interest" description="Disordered" evidence="1">
    <location>
        <begin position="1"/>
        <end position="20"/>
    </location>
</feature>
<dbReference type="AlphaFoldDB" id="A0A2L1GM71"/>
<proteinExistence type="predicted"/>
<sequence length="100" mass="10801">MDFRSEVGQRPGLRPAPLGGYALGGHDLRGDEAIFRTSVEQGEILGKHNVADIVLARNGQKARQTALRGQGVQVLDLPDLGLRNKQPQLVGAEEHSAMFC</sequence>
<accession>A0A2L1GM71</accession>
<reference evidence="2 3" key="1">
    <citation type="journal article" date="2018" name="MBio">
        <title>Insights into the evolution of host association through the isolation and characterization of a novel human periodontal pathobiont, Desulfobulbus oralis.</title>
        <authorList>
            <person name="Cross K.L."/>
            <person name="Chirania P."/>
            <person name="Xiong W."/>
            <person name="Beall C.J."/>
            <person name="Elkins J.G."/>
            <person name="Giannone R.J."/>
            <person name="Griffen A.L."/>
            <person name="Guss A.M."/>
            <person name="Hettich R.L."/>
            <person name="Joshi S.S."/>
            <person name="Mokrzan E.M."/>
            <person name="Martin R.K."/>
            <person name="Zhulin I.B."/>
            <person name="Leys E.J."/>
            <person name="Podar M."/>
        </authorList>
    </citation>
    <scope>NUCLEOTIDE SEQUENCE [LARGE SCALE GENOMIC DNA]</scope>
    <source>
        <strain evidence="2 3">ORNL</strain>
    </source>
</reference>
<organism evidence="2 3">
    <name type="scientific">Desulfobulbus oralis</name>
    <dbReference type="NCBI Taxonomy" id="1986146"/>
    <lineage>
        <taxon>Bacteria</taxon>
        <taxon>Pseudomonadati</taxon>
        <taxon>Thermodesulfobacteriota</taxon>
        <taxon>Desulfobulbia</taxon>
        <taxon>Desulfobulbales</taxon>
        <taxon>Desulfobulbaceae</taxon>
        <taxon>Desulfobulbus</taxon>
    </lineage>
</organism>
<evidence type="ECO:0000313" key="2">
    <source>
        <dbReference type="EMBL" id="AVD70779.1"/>
    </source>
</evidence>
<dbReference type="KEGG" id="deo:CAY53_04195"/>
<gene>
    <name evidence="2" type="ORF">CAY53_04195</name>
</gene>
<dbReference type="EMBL" id="CP021255">
    <property type="protein sequence ID" value="AVD70779.1"/>
    <property type="molecule type" value="Genomic_DNA"/>
</dbReference>
<evidence type="ECO:0000313" key="3">
    <source>
        <dbReference type="Proteomes" id="UP000239867"/>
    </source>
</evidence>
<keyword evidence="3" id="KW-1185">Reference proteome</keyword>
<protein>
    <submittedName>
        <fullName evidence="2">Uncharacterized protein</fullName>
    </submittedName>
</protein>
<dbReference type="Proteomes" id="UP000239867">
    <property type="component" value="Chromosome"/>
</dbReference>
<evidence type="ECO:0000256" key="1">
    <source>
        <dbReference type="SAM" id="MobiDB-lite"/>
    </source>
</evidence>